<organism evidence="1 2">
    <name type="scientific">Burkholderia phage phi644-2</name>
    <dbReference type="NCBI Taxonomy" id="2881400"/>
    <lineage>
        <taxon>Viruses</taxon>
        <taxon>Duplodnaviria</taxon>
        <taxon>Heunggongvirae</taxon>
        <taxon>Uroviricota</taxon>
        <taxon>Caudoviricetes</taxon>
        <taxon>Stanholtvirus</taxon>
        <taxon>Stanholtvirus sv6442</taxon>
    </lineage>
</organism>
<sequence>MDYDEVIHPLKRGAVVCTNYRAPDEDPGISELRLGLIDLWKRTPWELEIYPDYLAPTVAMIDGRVEAFLAGFGYWPRALQKANIERAKVEGKGPPIMRSTMNVRDDNLGRSPLYGPAWRAGRRCLIPAQWIYEPCYETGRNVWHRIGLTGWRPYCVAGIWRTLKGLDGNDLHTMAMITVNAERDPIMSRMHKPGDEKRSVVILRPDDWEEWLSTGAPRFPALSHWGQEATFAG</sequence>
<dbReference type="EMBL" id="CP000625">
    <property type="protein sequence ID" value="ABO60810.1"/>
    <property type="molecule type" value="Genomic_DNA"/>
</dbReference>
<dbReference type="KEGG" id="vg:4960597"/>
<gene>
    <name evidence="1" type="ORF">BPSphi6442_0033</name>
</gene>
<dbReference type="Proteomes" id="UP000002289">
    <property type="component" value="Segment"/>
</dbReference>
<dbReference type="InterPro" id="IPR036590">
    <property type="entry name" value="SRAP-like"/>
</dbReference>
<dbReference type="GO" id="GO:0003697">
    <property type="term" value="F:single-stranded DNA binding"/>
    <property type="evidence" value="ECO:0007669"/>
    <property type="project" value="InterPro"/>
</dbReference>
<evidence type="ECO:0008006" key="3">
    <source>
        <dbReference type="Google" id="ProtNLM"/>
    </source>
</evidence>
<protein>
    <recommendedName>
        <fullName evidence="3">DUF159 family protein</fullName>
    </recommendedName>
</protein>
<dbReference type="Gene3D" id="3.90.1680.10">
    <property type="entry name" value="SOS response associated peptidase-like"/>
    <property type="match status" value="1"/>
</dbReference>
<accession>A4JX27</accession>
<keyword evidence="2" id="KW-1185">Reference proteome</keyword>
<dbReference type="InterPro" id="IPR003738">
    <property type="entry name" value="SRAP"/>
</dbReference>
<dbReference type="GO" id="GO:0106300">
    <property type="term" value="P:protein-DNA covalent cross-linking repair"/>
    <property type="evidence" value="ECO:0007669"/>
    <property type="project" value="InterPro"/>
</dbReference>
<dbReference type="SUPFAM" id="SSF143081">
    <property type="entry name" value="BB1717-like"/>
    <property type="match status" value="1"/>
</dbReference>
<evidence type="ECO:0000313" key="2">
    <source>
        <dbReference type="Proteomes" id="UP000002289"/>
    </source>
</evidence>
<dbReference type="GeneID" id="4960597"/>
<dbReference type="RefSeq" id="YP_001111111.1">
    <property type="nucleotide sequence ID" value="NC_009235.2"/>
</dbReference>
<evidence type="ECO:0000313" key="1">
    <source>
        <dbReference type="EMBL" id="ABO60810.1"/>
    </source>
</evidence>
<proteinExistence type="predicted"/>
<dbReference type="Pfam" id="PF02586">
    <property type="entry name" value="SRAP"/>
    <property type="match status" value="1"/>
</dbReference>
<reference evidence="1" key="1">
    <citation type="submission" date="2007-06" db="EMBL/GenBank/DDBJ databases">
        <authorList>
            <person name="DeShazer D."/>
            <person name="Ronning C.M."/>
            <person name="Brinkac L."/>
            <person name="Nierman W.C."/>
        </authorList>
    </citation>
    <scope>NUCLEOTIDE SEQUENCE</scope>
</reference>
<dbReference type="OrthoDB" id="16015at10239"/>
<name>A4JX27_9CAUD</name>